<evidence type="ECO:0000256" key="2">
    <source>
        <dbReference type="ARBA" id="ARBA00009948"/>
    </source>
</evidence>
<comment type="similarity">
    <text evidence="2 7">Belongs to the EPSP synthase family.</text>
</comment>
<accession>F2JM59</accession>
<comment type="pathway">
    <text evidence="1 7">Metabolic intermediate biosynthesis; chorismate biosynthesis; chorismate from D-erythrose 4-phosphate and phosphoenolpyruvate: step 6/7.</text>
</comment>
<dbReference type="KEGG" id="cle:Clole_0533"/>
<dbReference type="InterPro" id="IPR013792">
    <property type="entry name" value="RNA3'P_cycl/enolpyr_Trfase_a/b"/>
</dbReference>
<dbReference type="EMBL" id="CP002582">
    <property type="protein sequence ID" value="ADZ82270.1"/>
    <property type="molecule type" value="Genomic_DNA"/>
</dbReference>
<keyword evidence="4 7" id="KW-0808">Transferase</keyword>
<feature type="binding site" evidence="7">
    <location>
        <position position="419"/>
    </location>
    <ligand>
        <name>phosphoenolpyruvate</name>
        <dbReference type="ChEBI" id="CHEBI:58702"/>
    </ligand>
</feature>
<dbReference type="GO" id="GO:0009073">
    <property type="term" value="P:aromatic amino acid family biosynthetic process"/>
    <property type="evidence" value="ECO:0007669"/>
    <property type="project" value="UniProtKB-KW"/>
</dbReference>
<dbReference type="GO" id="GO:0008652">
    <property type="term" value="P:amino acid biosynthetic process"/>
    <property type="evidence" value="ECO:0007669"/>
    <property type="project" value="UniProtKB-KW"/>
</dbReference>
<keyword evidence="3 7" id="KW-0028">Amino-acid biosynthesis</keyword>
<comment type="catalytic activity">
    <reaction evidence="6">
        <text>3-phosphoshikimate + phosphoenolpyruvate = 5-O-(1-carboxyvinyl)-3-phosphoshikimate + phosphate</text>
        <dbReference type="Rhea" id="RHEA:21256"/>
        <dbReference type="ChEBI" id="CHEBI:43474"/>
        <dbReference type="ChEBI" id="CHEBI:57701"/>
        <dbReference type="ChEBI" id="CHEBI:58702"/>
        <dbReference type="ChEBI" id="CHEBI:145989"/>
        <dbReference type="EC" id="2.5.1.19"/>
    </reaction>
    <physiologicalReaction direction="left-to-right" evidence="6">
        <dbReference type="Rhea" id="RHEA:21257"/>
    </physiologicalReaction>
</comment>
<evidence type="ECO:0000256" key="1">
    <source>
        <dbReference type="ARBA" id="ARBA00004811"/>
    </source>
</evidence>
<dbReference type="PANTHER" id="PTHR21090:SF5">
    <property type="entry name" value="PENTAFUNCTIONAL AROM POLYPEPTIDE"/>
    <property type="match status" value="1"/>
</dbReference>
<dbReference type="InterPro" id="IPR036968">
    <property type="entry name" value="Enolpyruvate_Tfrase_sf"/>
</dbReference>
<gene>
    <name evidence="7" type="primary">aroA</name>
    <name evidence="9" type="ordered locus">Clole_0533</name>
</gene>
<dbReference type="Pfam" id="PF00275">
    <property type="entry name" value="EPSP_synthase"/>
    <property type="match status" value="1"/>
</dbReference>
<dbReference type="CDD" id="cd01556">
    <property type="entry name" value="EPSP_synthase"/>
    <property type="match status" value="1"/>
</dbReference>
<dbReference type="UniPathway" id="UPA00053">
    <property type="reaction ID" value="UER00089"/>
</dbReference>
<feature type="binding site" evidence="7">
    <location>
        <position position="322"/>
    </location>
    <ligand>
        <name>3-phosphoshikimate</name>
        <dbReference type="ChEBI" id="CHEBI:145989"/>
    </ligand>
</feature>
<evidence type="ECO:0000313" key="9">
    <source>
        <dbReference type="EMBL" id="ADZ82270.1"/>
    </source>
</evidence>
<comment type="subcellular location">
    <subcellularLocation>
        <location evidence="7">Cytoplasm</location>
    </subcellularLocation>
</comment>
<comment type="function">
    <text evidence="7">Catalyzes the transfer of the enolpyruvyl moiety of phosphoenolpyruvate (PEP) to the 5-hydroxyl of shikimate-3-phosphate (S3P) to produce enolpyruvyl shikimate-3-phosphate and inorganic phosphate.</text>
</comment>
<evidence type="ECO:0000256" key="6">
    <source>
        <dbReference type="ARBA" id="ARBA00044633"/>
    </source>
</evidence>
<dbReference type="InterPro" id="IPR001986">
    <property type="entry name" value="Enolpyruvate_Tfrase_dom"/>
</dbReference>
<feature type="active site" description="Proton acceptor" evidence="7">
    <location>
        <position position="322"/>
    </location>
</feature>
<dbReference type="SUPFAM" id="SSF55205">
    <property type="entry name" value="EPT/RTPC-like"/>
    <property type="match status" value="1"/>
</dbReference>
<proteinExistence type="inferred from homology"/>
<feature type="binding site" evidence="7">
    <location>
        <position position="349"/>
    </location>
    <ligand>
        <name>3-phosphoshikimate</name>
        <dbReference type="ChEBI" id="CHEBI:145989"/>
    </ligand>
</feature>
<comment type="subunit">
    <text evidence="7">Monomer.</text>
</comment>
<evidence type="ECO:0000256" key="4">
    <source>
        <dbReference type="ARBA" id="ARBA00022679"/>
    </source>
</evidence>
<feature type="binding site" evidence="7">
    <location>
        <position position="179"/>
    </location>
    <ligand>
        <name>phosphoenolpyruvate</name>
        <dbReference type="ChEBI" id="CHEBI:58702"/>
    </ligand>
</feature>
<dbReference type="HAMAP" id="MF_00210">
    <property type="entry name" value="EPSP_synth"/>
    <property type="match status" value="1"/>
</dbReference>
<dbReference type="EC" id="2.5.1.19" evidence="7"/>
<dbReference type="PIRSF" id="PIRSF000505">
    <property type="entry name" value="EPSPS"/>
    <property type="match status" value="1"/>
</dbReference>
<feature type="binding site" evidence="7">
    <location>
        <position position="131"/>
    </location>
    <ligand>
        <name>phosphoenolpyruvate</name>
        <dbReference type="ChEBI" id="CHEBI:58702"/>
    </ligand>
</feature>
<sequence>MWKQEVYEVKTLFNKINTNKKVKVSVPGSKSITNRALLIATLADGISELKGTLFSDDSRHFLQCVQELGFETEVDEAACMIKVHGLKGKVPKREAAIYVGSAGTAARFLTAFLGVSDGVYKLDASEQMRKRPMAPLLHTLEGLGTEVDYELEEGCFPFTLRGKPVTKDQMSVNIEKSSQFLSALLIASTCFKEDVTISLEGTHGMAYIDMTIKMMKQFGLEVRESQAHQYFISKGQTYEAKQYQIEPDVSAACYFYGMAALLGIEVVVENVFFDSLQGDIQFISFLEEMGCSVEETPEGICVKGPVDGKYKGITADMHACSDQAITLAALAPFADSPTIIKGIGHIKYQESNRIKAITTELRKMGIRCEEDEDGVTIYPGEPTAARVETYDDHRMAMGFSLIGLRAEGVTISDPMCCRKTFEKYFEVLEEVVMSLRD</sequence>
<feature type="binding site" evidence="7">
    <location>
        <position position="30"/>
    </location>
    <ligand>
        <name>3-phosphoshikimate</name>
        <dbReference type="ChEBI" id="CHEBI:145989"/>
    </ligand>
</feature>
<evidence type="ECO:0000256" key="7">
    <source>
        <dbReference type="HAMAP-Rule" id="MF_00210"/>
    </source>
</evidence>
<evidence type="ECO:0000256" key="3">
    <source>
        <dbReference type="ARBA" id="ARBA00022605"/>
    </source>
</evidence>
<dbReference type="GO" id="GO:0005737">
    <property type="term" value="C:cytoplasm"/>
    <property type="evidence" value="ECO:0007669"/>
    <property type="project" value="UniProtKB-SubCell"/>
</dbReference>
<evidence type="ECO:0000256" key="5">
    <source>
        <dbReference type="ARBA" id="ARBA00023141"/>
    </source>
</evidence>
<dbReference type="RefSeq" id="WP_013655571.1">
    <property type="nucleotide sequence ID" value="NC_015275.1"/>
</dbReference>
<feature type="binding site" evidence="7">
    <location>
        <position position="353"/>
    </location>
    <ligand>
        <name>phosphoenolpyruvate</name>
        <dbReference type="ChEBI" id="CHEBI:58702"/>
    </ligand>
</feature>
<dbReference type="GO" id="GO:0003866">
    <property type="term" value="F:3-phosphoshikimate 1-carboxyvinyltransferase activity"/>
    <property type="evidence" value="ECO:0007669"/>
    <property type="project" value="UniProtKB-UniRule"/>
</dbReference>
<dbReference type="Gene3D" id="3.65.10.10">
    <property type="entry name" value="Enolpyruvate transferase domain"/>
    <property type="match status" value="2"/>
</dbReference>
<feature type="binding site" evidence="7">
    <location>
        <position position="103"/>
    </location>
    <ligand>
        <name>phosphoenolpyruvate</name>
        <dbReference type="ChEBI" id="CHEBI:58702"/>
    </ligand>
</feature>
<evidence type="ECO:0000313" key="10">
    <source>
        <dbReference type="Proteomes" id="UP000008467"/>
    </source>
</evidence>
<dbReference type="InterPro" id="IPR006264">
    <property type="entry name" value="EPSP_synthase"/>
</dbReference>
<dbReference type="HOGENOM" id="CLU_024321_0_0_9"/>
<protein>
    <recommendedName>
        <fullName evidence="7">3-phosphoshikimate 1-carboxyvinyltransferase</fullName>
        <ecNumber evidence="7">2.5.1.19</ecNumber>
    </recommendedName>
    <alternativeName>
        <fullName evidence="7">5-enolpyruvylshikimate-3-phosphate synthase</fullName>
        <shortName evidence="7">EPSP synthase</shortName>
        <shortName evidence="7">EPSPS</shortName>
    </alternativeName>
</protein>
<dbReference type="STRING" id="642492.Clole_0533"/>
<feature type="binding site" evidence="7">
    <location>
        <position position="394"/>
    </location>
    <ligand>
        <name>phosphoenolpyruvate</name>
        <dbReference type="ChEBI" id="CHEBI:58702"/>
    </ligand>
</feature>
<keyword evidence="7" id="KW-0963">Cytoplasm</keyword>
<dbReference type="eggNOG" id="COG0128">
    <property type="taxonomic scope" value="Bacteria"/>
</dbReference>
<dbReference type="PANTHER" id="PTHR21090">
    <property type="entry name" value="AROM/DEHYDROQUINATE SYNTHASE"/>
    <property type="match status" value="1"/>
</dbReference>
<dbReference type="GO" id="GO:0009423">
    <property type="term" value="P:chorismate biosynthetic process"/>
    <property type="evidence" value="ECO:0007669"/>
    <property type="project" value="UniProtKB-UniRule"/>
</dbReference>
<feature type="binding site" evidence="7">
    <location>
        <position position="35"/>
    </location>
    <ligand>
        <name>3-phosphoshikimate</name>
        <dbReference type="ChEBI" id="CHEBI:145989"/>
    </ligand>
</feature>
<reference evidence="9 10" key="1">
    <citation type="journal article" date="2011" name="J. Bacteriol.">
        <title>Complete genome sequence of the cellulose-degrading bacterium Cellulosilyticum lentocellum.</title>
        <authorList>
            <consortium name="US DOE Joint Genome Institute"/>
            <person name="Miller D.A."/>
            <person name="Suen G."/>
            <person name="Bruce D."/>
            <person name="Copeland A."/>
            <person name="Cheng J.F."/>
            <person name="Detter C."/>
            <person name="Goodwin L.A."/>
            <person name="Han C.S."/>
            <person name="Hauser L.J."/>
            <person name="Land M.L."/>
            <person name="Lapidus A."/>
            <person name="Lucas S."/>
            <person name="Meincke L."/>
            <person name="Pitluck S."/>
            <person name="Tapia R."/>
            <person name="Teshima H."/>
            <person name="Woyke T."/>
            <person name="Fox B.G."/>
            <person name="Angert E.R."/>
            <person name="Currie C.R."/>
        </authorList>
    </citation>
    <scope>NUCLEOTIDE SEQUENCE [LARGE SCALE GENOMIC DNA]</scope>
    <source>
        <strain evidence="10">ATCC 49066 / DSM 5427 / NCIMB 11756 / RHM5</strain>
    </source>
</reference>
<comment type="caution">
    <text evidence="7">Lacks conserved residue(s) required for the propagation of feature annotation.</text>
</comment>
<keyword evidence="10" id="KW-1185">Reference proteome</keyword>
<feature type="binding site" evidence="7">
    <location>
        <position position="177"/>
    </location>
    <ligand>
        <name>3-phosphoshikimate</name>
        <dbReference type="ChEBI" id="CHEBI:145989"/>
    </ligand>
</feature>
<dbReference type="Proteomes" id="UP000008467">
    <property type="component" value="Chromosome"/>
</dbReference>
<feature type="domain" description="Enolpyruvate transferase" evidence="8">
    <location>
        <begin position="22"/>
        <end position="428"/>
    </location>
</feature>
<organism evidence="9 10">
    <name type="scientific">Cellulosilyticum lentocellum (strain ATCC 49066 / DSM 5427 / NCIMB 11756 / RHM5)</name>
    <name type="common">Clostridium lentocellum</name>
    <dbReference type="NCBI Taxonomy" id="642492"/>
    <lineage>
        <taxon>Bacteria</taxon>
        <taxon>Bacillati</taxon>
        <taxon>Bacillota</taxon>
        <taxon>Clostridia</taxon>
        <taxon>Lachnospirales</taxon>
        <taxon>Cellulosilyticaceae</taxon>
        <taxon>Cellulosilyticum</taxon>
    </lineage>
</organism>
<feature type="binding site" evidence="7">
    <location>
        <position position="30"/>
    </location>
    <ligand>
        <name>phosphoenolpyruvate</name>
        <dbReference type="ChEBI" id="CHEBI:58702"/>
    </ligand>
</feature>
<feature type="binding site" evidence="7">
    <location>
        <position position="31"/>
    </location>
    <ligand>
        <name>3-phosphoshikimate</name>
        <dbReference type="ChEBI" id="CHEBI:145989"/>
    </ligand>
</feature>
<name>F2JM59_CELLD</name>
<feature type="binding site" evidence="7">
    <location>
        <position position="178"/>
    </location>
    <ligand>
        <name>3-phosphoshikimate</name>
        <dbReference type="ChEBI" id="CHEBI:145989"/>
    </ligand>
</feature>
<keyword evidence="5 7" id="KW-0057">Aromatic amino acid biosynthesis</keyword>
<dbReference type="AlphaFoldDB" id="F2JM59"/>
<feature type="binding site" evidence="7">
    <location>
        <position position="179"/>
    </location>
    <ligand>
        <name>3-phosphoshikimate</name>
        <dbReference type="ChEBI" id="CHEBI:145989"/>
    </ligand>
</feature>
<evidence type="ECO:0000259" key="8">
    <source>
        <dbReference type="Pfam" id="PF00275"/>
    </source>
</evidence>
<dbReference type="NCBIfam" id="TIGR01356">
    <property type="entry name" value="aroA"/>
    <property type="match status" value="1"/>
</dbReference>